<dbReference type="RefSeq" id="WP_408083231.1">
    <property type="nucleotide sequence ID" value="NZ_JBELPZ010000001.1"/>
</dbReference>
<evidence type="ECO:0000313" key="2">
    <source>
        <dbReference type="EMBL" id="MFL9842998.1"/>
    </source>
</evidence>
<protein>
    <submittedName>
        <fullName evidence="2">Uncharacterized protein</fullName>
    </submittedName>
</protein>
<accession>A0ABW8YRT6</accession>
<dbReference type="Proteomes" id="UP001629156">
    <property type="component" value="Unassembled WGS sequence"/>
</dbReference>
<keyword evidence="3" id="KW-1185">Reference proteome</keyword>
<name>A0ABW8YRT6_9FLAO</name>
<proteinExistence type="predicted"/>
<comment type="caution">
    <text evidence="2">The sequence shown here is derived from an EMBL/GenBank/DDBJ whole genome shotgun (WGS) entry which is preliminary data.</text>
</comment>
<gene>
    <name evidence="2" type="ORF">ABS766_01070</name>
</gene>
<keyword evidence="1" id="KW-0732">Signal</keyword>
<evidence type="ECO:0000313" key="3">
    <source>
        <dbReference type="Proteomes" id="UP001629156"/>
    </source>
</evidence>
<reference evidence="2 3" key="1">
    <citation type="submission" date="2024-06" db="EMBL/GenBank/DDBJ databases">
        <authorList>
            <person name="Kaempfer P."/>
            <person name="Viver T."/>
        </authorList>
    </citation>
    <scope>NUCLEOTIDE SEQUENCE [LARGE SCALE GENOMIC DNA]</scope>
    <source>
        <strain evidence="2 3">ST-119</strain>
    </source>
</reference>
<feature type="signal peptide" evidence="1">
    <location>
        <begin position="1"/>
        <end position="23"/>
    </location>
</feature>
<sequence>MKILFSFCTMVFILLLSAGRVNAQNCEMLHSGKFEYDVEGGGVATVIINGNKHTEYHNDGEYVIESTLKWVNECEYIATLVRATVPGFPFSPGTTLNVRVKKTEGNNIYYVCKLDDHGTTAVFSSKLTKVED</sequence>
<organism evidence="2 3">
    <name type="scientific">Flavobacterium rhizosphaerae</name>
    <dbReference type="NCBI Taxonomy" id="3163298"/>
    <lineage>
        <taxon>Bacteria</taxon>
        <taxon>Pseudomonadati</taxon>
        <taxon>Bacteroidota</taxon>
        <taxon>Flavobacteriia</taxon>
        <taxon>Flavobacteriales</taxon>
        <taxon>Flavobacteriaceae</taxon>
        <taxon>Flavobacterium</taxon>
    </lineage>
</organism>
<evidence type="ECO:0000256" key="1">
    <source>
        <dbReference type="SAM" id="SignalP"/>
    </source>
</evidence>
<dbReference type="EMBL" id="JBELPZ010000001">
    <property type="protein sequence ID" value="MFL9842998.1"/>
    <property type="molecule type" value="Genomic_DNA"/>
</dbReference>
<feature type="chain" id="PRO_5046167209" evidence="1">
    <location>
        <begin position="24"/>
        <end position="132"/>
    </location>
</feature>